<comment type="caution">
    <text evidence="4">The sequence shown here is derived from an EMBL/GenBank/DDBJ whole genome shotgun (WGS) entry which is preliminary data.</text>
</comment>
<gene>
    <name evidence="4" type="ORF">IAB51_09740</name>
</gene>
<dbReference type="InterPro" id="IPR050721">
    <property type="entry name" value="Trk_Ktr_HKT_K-transport"/>
</dbReference>
<dbReference type="InterPro" id="IPR036291">
    <property type="entry name" value="NAD(P)-bd_dom_sf"/>
</dbReference>
<dbReference type="GO" id="GO:0005886">
    <property type="term" value="C:plasma membrane"/>
    <property type="evidence" value="ECO:0007669"/>
    <property type="project" value="InterPro"/>
</dbReference>
<accession>A0A9D1FP14</accession>
<feature type="domain" description="RCK N-terminal" evidence="3">
    <location>
        <begin position="1"/>
        <end position="118"/>
    </location>
</feature>
<evidence type="ECO:0000256" key="2">
    <source>
        <dbReference type="ARBA" id="ARBA00022958"/>
    </source>
</evidence>
<keyword evidence="2" id="KW-0630">Potassium</keyword>
<dbReference type="PROSITE" id="PS51201">
    <property type="entry name" value="RCK_N"/>
    <property type="match status" value="1"/>
</dbReference>
<dbReference type="EMBL" id="DVJP01000066">
    <property type="protein sequence ID" value="HIS77067.1"/>
    <property type="molecule type" value="Genomic_DNA"/>
</dbReference>
<dbReference type="PANTHER" id="PTHR43833">
    <property type="entry name" value="POTASSIUM CHANNEL PROTEIN 2-RELATED-RELATED"/>
    <property type="match status" value="1"/>
</dbReference>
<dbReference type="SUPFAM" id="SSF51735">
    <property type="entry name" value="NAD(P)-binding Rossmann-fold domains"/>
    <property type="match status" value="1"/>
</dbReference>
<dbReference type="InterPro" id="IPR006036">
    <property type="entry name" value="K_uptake_TrkA"/>
</dbReference>
<name>A0A9D1FP14_9FIRM</name>
<reference evidence="4" key="1">
    <citation type="submission" date="2020-10" db="EMBL/GenBank/DDBJ databases">
        <authorList>
            <person name="Gilroy R."/>
        </authorList>
    </citation>
    <scope>NUCLEOTIDE SEQUENCE</scope>
    <source>
        <strain evidence="4">CHK199-13235</strain>
    </source>
</reference>
<evidence type="ECO:0000313" key="5">
    <source>
        <dbReference type="Proteomes" id="UP000824002"/>
    </source>
</evidence>
<proteinExistence type="predicted"/>
<dbReference type="AlphaFoldDB" id="A0A9D1FP14"/>
<dbReference type="GO" id="GO:0015079">
    <property type="term" value="F:potassium ion transmembrane transporter activity"/>
    <property type="evidence" value="ECO:0007669"/>
    <property type="project" value="InterPro"/>
</dbReference>
<keyword evidence="1" id="KW-0406">Ion transport</keyword>
<dbReference type="InterPro" id="IPR003148">
    <property type="entry name" value="RCK_N"/>
</dbReference>
<dbReference type="Proteomes" id="UP000824002">
    <property type="component" value="Unassembled WGS sequence"/>
</dbReference>
<dbReference type="Gene3D" id="3.40.50.720">
    <property type="entry name" value="NAD(P)-binding Rossmann-like Domain"/>
    <property type="match status" value="1"/>
</dbReference>
<organism evidence="4 5">
    <name type="scientific">Candidatus Merdivicinus excrementipullorum</name>
    <dbReference type="NCBI Taxonomy" id="2840867"/>
    <lineage>
        <taxon>Bacteria</taxon>
        <taxon>Bacillati</taxon>
        <taxon>Bacillota</taxon>
        <taxon>Clostridia</taxon>
        <taxon>Eubacteriales</taxon>
        <taxon>Oscillospiraceae</taxon>
        <taxon>Oscillospiraceae incertae sedis</taxon>
        <taxon>Candidatus Merdivicinus</taxon>
    </lineage>
</organism>
<dbReference type="PANTHER" id="PTHR43833:SF8">
    <property type="entry name" value="TRK SYSTEM POTASSIUM UPTAKE PROTEIN TRKA"/>
    <property type="match status" value="1"/>
</dbReference>
<dbReference type="Pfam" id="PF02254">
    <property type="entry name" value="TrkA_N"/>
    <property type="match status" value="1"/>
</dbReference>
<evidence type="ECO:0000256" key="1">
    <source>
        <dbReference type="ARBA" id="ARBA00022538"/>
    </source>
</evidence>
<evidence type="ECO:0000313" key="4">
    <source>
        <dbReference type="EMBL" id="HIS77067.1"/>
    </source>
</evidence>
<dbReference type="PRINTS" id="PR00335">
    <property type="entry name" value="KUPTAKETRKA"/>
</dbReference>
<keyword evidence="1" id="KW-0813">Transport</keyword>
<protein>
    <submittedName>
        <fullName evidence="4">TrkA family potassium uptake protein</fullName>
    </submittedName>
</protein>
<evidence type="ECO:0000259" key="3">
    <source>
        <dbReference type="PROSITE" id="PS51201"/>
    </source>
</evidence>
<sequence length="205" mass="22160">MNILIVGCGKVGSELAATLSREGHSVTIVDANEAAFEKLPPDYSGYCTAGIPIDRDVLREAGIENCDALAAVSPDDNTNIMVCQVAKEYFDVENIVARIYDPRRENVFAHFGLRTICPTNLTVETVKNLLMEEPDRQVLIGQSTVSFHTVPVSRKMVGMLVSELNLGEGKSPFAVCHEDGSMTMAAYQPITIRAGDSLVVAAIVD</sequence>
<reference evidence="4" key="2">
    <citation type="journal article" date="2021" name="PeerJ">
        <title>Extensive microbial diversity within the chicken gut microbiome revealed by metagenomics and culture.</title>
        <authorList>
            <person name="Gilroy R."/>
            <person name="Ravi A."/>
            <person name="Getino M."/>
            <person name="Pursley I."/>
            <person name="Horton D.L."/>
            <person name="Alikhan N.F."/>
            <person name="Baker D."/>
            <person name="Gharbi K."/>
            <person name="Hall N."/>
            <person name="Watson M."/>
            <person name="Adriaenssens E.M."/>
            <person name="Foster-Nyarko E."/>
            <person name="Jarju S."/>
            <person name="Secka A."/>
            <person name="Antonio M."/>
            <person name="Oren A."/>
            <person name="Chaudhuri R.R."/>
            <person name="La Ragione R."/>
            <person name="Hildebrand F."/>
            <person name="Pallen M.J."/>
        </authorList>
    </citation>
    <scope>NUCLEOTIDE SEQUENCE</scope>
    <source>
        <strain evidence="4">CHK199-13235</strain>
    </source>
</reference>
<keyword evidence="1" id="KW-0633">Potassium transport</keyword>